<reference evidence="1 2" key="1">
    <citation type="journal article" date="2023" name="Microbiol. Resour. Announc.">
        <title>Complete Genome Sequence of Imperialibacter roseus strain P4T.</title>
        <authorList>
            <person name="Tizabi D.R."/>
            <person name="Bachvaroff T."/>
            <person name="Hill R.T."/>
        </authorList>
    </citation>
    <scope>NUCLEOTIDE SEQUENCE [LARGE SCALE GENOMIC DNA]</scope>
    <source>
        <strain evidence="1 2">P4T</strain>
    </source>
</reference>
<dbReference type="EMBL" id="CP136051">
    <property type="protein sequence ID" value="WOK08759.1"/>
    <property type="molecule type" value="Genomic_DNA"/>
</dbReference>
<dbReference type="Pfam" id="PF04390">
    <property type="entry name" value="LptE"/>
    <property type="match status" value="1"/>
</dbReference>
<protein>
    <submittedName>
        <fullName evidence="1">LptE family protein</fullName>
    </submittedName>
</protein>
<evidence type="ECO:0000313" key="2">
    <source>
        <dbReference type="Proteomes" id="UP001302349"/>
    </source>
</evidence>
<accession>A0ABZ0IX95</accession>
<evidence type="ECO:0000313" key="1">
    <source>
        <dbReference type="EMBL" id="WOK08759.1"/>
    </source>
</evidence>
<name>A0ABZ0IX95_9BACT</name>
<keyword evidence="2" id="KW-1185">Reference proteome</keyword>
<organism evidence="1 2">
    <name type="scientific">Imperialibacter roseus</name>
    <dbReference type="NCBI Taxonomy" id="1324217"/>
    <lineage>
        <taxon>Bacteria</taxon>
        <taxon>Pseudomonadati</taxon>
        <taxon>Bacteroidota</taxon>
        <taxon>Cytophagia</taxon>
        <taxon>Cytophagales</taxon>
        <taxon>Flammeovirgaceae</taxon>
        <taxon>Imperialibacter</taxon>
    </lineage>
</organism>
<dbReference type="Proteomes" id="UP001302349">
    <property type="component" value="Chromosome"/>
</dbReference>
<dbReference type="InterPro" id="IPR007485">
    <property type="entry name" value="LPS_assembly_LptE"/>
</dbReference>
<dbReference type="RefSeq" id="WP_151999949.1">
    <property type="nucleotide sequence ID" value="NZ_CP136051.1"/>
</dbReference>
<dbReference type="PROSITE" id="PS51257">
    <property type="entry name" value="PROKAR_LIPOPROTEIN"/>
    <property type="match status" value="1"/>
</dbReference>
<proteinExistence type="predicted"/>
<gene>
    <name evidence="1" type="ORF">RT717_08935</name>
</gene>
<sequence length="176" mass="19672">MRLKNSHLLCLLLLLGGLSGCGVYSFTGANISPDVKTASIQTFYNNSPLGPSNMSVLFTEKLKDYFTKNTSLTLVQDEGDLQFEGTIENYTLTPVAPQANNTSGLSYSALTRITISVKVSYTNTKDETFNYQSRNFSFYRDFDQNSTNLSSEEQSFVEEIFDQIVLDIFNSSVANW</sequence>